<feature type="region of interest" description="Disordered" evidence="1">
    <location>
        <begin position="49"/>
        <end position="71"/>
    </location>
</feature>
<dbReference type="EMBL" id="CP000689">
    <property type="protein sequence ID" value="ABQ28820.1"/>
    <property type="molecule type" value="Genomic_DNA"/>
</dbReference>
<keyword evidence="2" id="KW-0614">Plasmid</keyword>
<dbReference type="KEGG" id="acr:Acry_3198"/>
<name>A5FT88_ACICJ</name>
<dbReference type="Proteomes" id="UP000000245">
    <property type="component" value="Plasmid pACRY01"/>
</dbReference>
<evidence type="ECO:0000256" key="1">
    <source>
        <dbReference type="SAM" id="MobiDB-lite"/>
    </source>
</evidence>
<accession>A5FT88</accession>
<sequence length="118" mass="13253">MSSGRRQVGSAAAIAHLLEMNQGGQRQVLALHPPQSTGLGISLDHRCPLNQRVPPPTSQLARRGARSDRHDTAHRLHLRLIRWGLLFGLRRTGNDRCHNQCDHRNGPYHQDPPLPSMR</sequence>
<evidence type="ECO:0000313" key="2">
    <source>
        <dbReference type="EMBL" id="ABQ28820.1"/>
    </source>
</evidence>
<dbReference type="AlphaFoldDB" id="A5FT88"/>
<protein>
    <submittedName>
        <fullName evidence="2">Uncharacterized protein</fullName>
    </submittedName>
</protein>
<feature type="region of interest" description="Disordered" evidence="1">
    <location>
        <begin position="96"/>
        <end position="118"/>
    </location>
</feature>
<proteinExistence type="predicted"/>
<gene>
    <name evidence="2" type="ordered locus">Acry_3198</name>
</gene>
<geneLocation type="plasmid" evidence="2 3">
    <name>pACRY01</name>
</geneLocation>
<reference evidence="2 3" key="1">
    <citation type="submission" date="2007-05" db="EMBL/GenBank/DDBJ databases">
        <title>Complete sequence of plasmid1 pACRY01 of Acidiphilium cryptum JF-5.</title>
        <authorList>
            <consortium name="US DOE Joint Genome Institute"/>
            <person name="Copeland A."/>
            <person name="Lucas S."/>
            <person name="Lapidus A."/>
            <person name="Barry K."/>
            <person name="Detter J.C."/>
            <person name="Glavina del Rio T."/>
            <person name="Hammon N."/>
            <person name="Israni S."/>
            <person name="Dalin E."/>
            <person name="Tice H."/>
            <person name="Pitluck S."/>
            <person name="Sims D."/>
            <person name="Brettin T."/>
            <person name="Bruce D."/>
            <person name="Han C."/>
            <person name="Schmutz J."/>
            <person name="Larimer F."/>
            <person name="Land M."/>
            <person name="Hauser L."/>
            <person name="Kyrpides N."/>
            <person name="Kim E."/>
            <person name="Magnuson T."/>
            <person name="Richardson P."/>
        </authorList>
    </citation>
    <scope>NUCLEOTIDE SEQUENCE [LARGE SCALE GENOMIC DNA]</scope>
    <source>
        <strain evidence="3">JF-5</strain>
        <plasmid evidence="3">Plasmid pACRY01</plasmid>
    </source>
</reference>
<dbReference type="HOGENOM" id="CLU_2068002_0_0_5"/>
<keyword evidence="3" id="KW-1185">Reference proteome</keyword>
<feature type="compositionally biased region" description="Basic and acidic residues" evidence="1">
    <location>
        <begin position="96"/>
        <end position="105"/>
    </location>
</feature>
<evidence type="ECO:0000313" key="3">
    <source>
        <dbReference type="Proteomes" id="UP000000245"/>
    </source>
</evidence>
<organism evidence="2 3">
    <name type="scientific">Acidiphilium cryptum (strain JF-5)</name>
    <dbReference type="NCBI Taxonomy" id="349163"/>
    <lineage>
        <taxon>Bacteria</taxon>
        <taxon>Pseudomonadati</taxon>
        <taxon>Pseudomonadota</taxon>
        <taxon>Alphaproteobacteria</taxon>
        <taxon>Acetobacterales</taxon>
        <taxon>Acidocellaceae</taxon>
        <taxon>Acidiphilium</taxon>
    </lineage>
</organism>